<evidence type="ECO:0008006" key="4">
    <source>
        <dbReference type="Google" id="ProtNLM"/>
    </source>
</evidence>
<protein>
    <recommendedName>
        <fullName evidence="4">DUF2946 domain-containing protein</fullName>
    </recommendedName>
</protein>
<reference evidence="3" key="1">
    <citation type="submission" date="2017-08" db="EMBL/GenBank/DDBJ databases">
        <title>Direct submision.</title>
        <authorList>
            <person name="Kim S.-J."/>
            <person name="Rhee S.-K."/>
        </authorList>
    </citation>
    <scope>NUCLEOTIDE SEQUENCE [LARGE SCALE GENOMIC DNA]</scope>
    <source>
        <strain evidence="3">GI5</strain>
    </source>
</reference>
<keyword evidence="3" id="KW-1185">Reference proteome</keyword>
<keyword evidence="1" id="KW-0732">Signal</keyword>
<evidence type="ECO:0000256" key="1">
    <source>
        <dbReference type="SAM" id="SignalP"/>
    </source>
</evidence>
<organism evidence="2 3">
    <name type="scientific">Ketobacter alkanivorans</name>
    <dbReference type="NCBI Taxonomy" id="1917421"/>
    <lineage>
        <taxon>Bacteria</taxon>
        <taxon>Pseudomonadati</taxon>
        <taxon>Pseudomonadota</taxon>
        <taxon>Gammaproteobacteria</taxon>
        <taxon>Pseudomonadales</taxon>
        <taxon>Ketobacteraceae</taxon>
        <taxon>Ketobacter</taxon>
    </lineage>
</organism>
<feature type="chain" id="PRO_5014920948" description="DUF2946 domain-containing protein" evidence="1">
    <location>
        <begin position="25"/>
        <end position="123"/>
    </location>
</feature>
<dbReference type="AlphaFoldDB" id="A0A2K9LFU8"/>
<proteinExistence type="predicted"/>
<name>A0A2K9LFU8_9GAMM</name>
<evidence type="ECO:0000313" key="3">
    <source>
        <dbReference type="Proteomes" id="UP000235116"/>
    </source>
</evidence>
<dbReference type="Proteomes" id="UP000235116">
    <property type="component" value="Chromosome"/>
</dbReference>
<accession>A0A2K9LFU8</accession>
<dbReference type="KEGG" id="kak:Kalk_01130"/>
<dbReference type="EMBL" id="CP022684">
    <property type="protein sequence ID" value="AUM11120.1"/>
    <property type="molecule type" value="Genomic_DNA"/>
</dbReference>
<gene>
    <name evidence="2" type="ORF">Kalk_01130</name>
</gene>
<dbReference type="RefSeq" id="WP_101892460.1">
    <property type="nucleotide sequence ID" value="NZ_CP022684.1"/>
</dbReference>
<feature type="signal peptide" evidence="1">
    <location>
        <begin position="1"/>
        <end position="24"/>
    </location>
</feature>
<sequence>MNIRHYLTLLLAALIALQSVAAMADAHRFHQSGTEHLNFDHEHDSAPADSVKKTSMEATKAADPASSVLQDCHHCCHCHGMTCLYLGGHPDNLELTTLGKGSSDYRFIYHSFAGAPDNPPPIG</sequence>
<evidence type="ECO:0000313" key="2">
    <source>
        <dbReference type="EMBL" id="AUM11120.1"/>
    </source>
</evidence>
<dbReference type="OrthoDB" id="5706406at2"/>